<dbReference type="EMBL" id="CP113865">
    <property type="protein sequence ID" value="WAM33829.1"/>
    <property type="molecule type" value="Genomic_DNA"/>
</dbReference>
<dbReference type="RefSeq" id="WP_052670795.1">
    <property type="nucleotide sequence ID" value="NZ_CP113865.1"/>
</dbReference>
<proteinExistence type="predicted"/>
<name>A0ABY7BLZ2_9FIRM</name>
<accession>A0ABY7BLZ2</accession>
<keyword evidence="2" id="KW-1185">Reference proteome</keyword>
<reference evidence="1" key="1">
    <citation type="submission" date="2022-12" db="EMBL/GenBank/DDBJ databases">
        <authorList>
            <person name="Bing R.G."/>
            <person name="Willard D.J."/>
            <person name="Manesh M.J.H."/>
            <person name="Laemthong T."/>
            <person name="Crosby J.R."/>
            <person name="Kelly R.M."/>
        </authorList>
    </citation>
    <scope>NUCLEOTIDE SEQUENCE</scope>
    <source>
        <strain evidence="1">DSM 8990</strain>
    </source>
</reference>
<evidence type="ECO:0000313" key="1">
    <source>
        <dbReference type="EMBL" id="WAM33829.1"/>
    </source>
</evidence>
<protein>
    <submittedName>
        <fullName evidence="1">Uncharacterized protein</fullName>
    </submittedName>
</protein>
<gene>
    <name evidence="1" type="ORF">OTK00_002374</name>
</gene>
<sequence>MISQLKQVTLGETVVSNAYNISDYKYLWDKPKVVKTRTVSFQDPWRLIYSYKNDTPYTKTIEVTQQFQATNTYSVGGGVKKDFVEASLGVSFTNTVIRIYKSNEKVPAYKTFYLEAAGVGVNIYFDVYVPHPFDSGYDIYPGWVKNYTGIAFWAHF</sequence>
<organism evidence="1 2">
    <name type="scientific">Caldicellulosiruptor morganii</name>
    <dbReference type="NCBI Taxonomy" id="1387555"/>
    <lineage>
        <taxon>Bacteria</taxon>
        <taxon>Bacillati</taxon>
        <taxon>Bacillota</taxon>
        <taxon>Bacillota incertae sedis</taxon>
        <taxon>Caldicellulosiruptorales</taxon>
        <taxon>Caldicellulosiruptoraceae</taxon>
        <taxon>Caldicellulosiruptor</taxon>
    </lineage>
</organism>
<dbReference type="Proteomes" id="UP001164909">
    <property type="component" value="Chromosome"/>
</dbReference>
<evidence type="ECO:0000313" key="2">
    <source>
        <dbReference type="Proteomes" id="UP001164909"/>
    </source>
</evidence>